<evidence type="ECO:0000313" key="2">
    <source>
        <dbReference type="EMBL" id="MYM57321.1"/>
    </source>
</evidence>
<dbReference type="Gene3D" id="1.20.1260.10">
    <property type="match status" value="1"/>
</dbReference>
<feature type="domain" description="DUF2202" evidence="1">
    <location>
        <begin position="81"/>
        <end position="214"/>
    </location>
</feature>
<accession>A0A6L8LMN6</accession>
<gene>
    <name evidence="2" type="ORF">GR167_18535</name>
</gene>
<dbReference type="RefSeq" id="WP_160975224.1">
    <property type="nucleotide sequence ID" value="NZ_WWEN01000010.1"/>
</dbReference>
<proteinExistence type="predicted"/>
<dbReference type="Proteomes" id="UP000479043">
    <property type="component" value="Unassembled WGS sequence"/>
</dbReference>
<dbReference type="InterPro" id="IPR012347">
    <property type="entry name" value="Ferritin-like"/>
</dbReference>
<sequence>MVKAMYQYQYGKEFGGEARGPSYQIEQTEETSTQTVSVTYGSETTVESLFEDKEAGETGFWTGASEKQSVSATYSDEAISELFFMIEEEKLAGDVYDVFYDLYGMEIFANIAASEDQHFNALINLAESIGLDVDEFLYESEGTFADAELQDMYDTLIAQGSESVRAALEVGMAIEKKDMVDIAEAAEAVEGTALASVYENLLAGSANHLEAFQDALLLA</sequence>
<evidence type="ECO:0000259" key="1">
    <source>
        <dbReference type="Pfam" id="PF09968"/>
    </source>
</evidence>
<dbReference type="EMBL" id="WWEN01000010">
    <property type="protein sequence ID" value="MYM57321.1"/>
    <property type="molecule type" value="Genomic_DNA"/>
</dbReference>
<dbReference type="InterPro" id="IPR019243">
    <property type="entry name" value="DUF2202"/>
</dbReference>
<dbReference type="SUPFAM" id="SSF47240">
    <property type="entry name" value="Ferritin-like"/>
    <property type="match status" value="1"/>
</dbReference>
<dbReference type="InterPro" id="IPR009078">
    <property type="entry name" value="Ferritin-like_SF"/>
</dbReference>
<dbReference type="AlphaFoldDB" id="A0A6L8LMN6"/>
<reference evidence="2 3" key="1">
    <citation type="submission" date="2020-01" db="EMBL/GenBank/DDBJ databases">
        <authorList>
            <person name="Chen S."/>
        </authorList>
    </citation>
    <scope>NUCLEOTIDE SEQUENCE [LARGE SCALE GENOMIC DNA]</scope>
    <source>
        <strain evidence="2 3">GS-10</strain>
    </source>
</reference>
<evidence type="ECO:0000313" key="3">
    <source>
        <dbReference type="Proteomes" id="UP000479043"/>
    </source>
</evidence>
<comment type="caution">
    <text evidence="2">The sequence shown here is derived from an EMBL/GenBank/DDBJ whole genome shotgun (WGS) entry which is preliminary data.</text>
</comment>
<dbReference type="Pfam" id="PF09968">
    <property type="entry name" value="DUF2202"/>
    <property type="match status" value="1"/>
</dbReference>
<dbReference type="CDD" id="cd01048">
    <property type="entry name" value="Ferritin_like_AB2"/>
    <property type="match status" value="1"/>
</dbReference>
<organism evidence="2 3">
    <name type="scientific">Thalassovita mangrovi</name>
    <dbReference type="NCBI Taxonomy" id="2692236"/>
    <lineage>
        <taxon>Bacteria</taxon>
        <taxon>Pseudomonadati</taxon>
        <taxon>Pseudomonadota</taxon>
        <taxon>Alphaproteobacteria</taxon>
        <taxon>Rhodobacterales</taxon>
        <taxon>Roseobacteraceae</taxon>
        <taxon>Thalassovita</taxon>
    </lineage>
</organism>
<keyword evidence="3" id="KW-1185">Reference proteome</keyword>
<protein>
    <submittedName>
        <fullName evidence="2">DUF2202 domain-containing protein</fullName>
    </submittedName>
</protein>
<name>A0A6L8LMN6_9RHOB</name>